<name>A0A4Z2FRF2_9TELE</name>
<dbReference type="EMBL" id="SRLO01000943">
    <property type="protein sequence ID" value="TNN43827.1"/>
    <property type="molecule type" value="Genomic_DNA"/>
</dbReference>
<organism evidence="1 2">
    <name type="scientific">Liparis tanakae</name>
    <name type="common">Tanaka's snailfish</name>
    <dbReference type="NCBI Taxonomy" id="230148"/>
    <lineage>
        <taxon>Eukaryota</taxon>
        <taxon>Metazoa</taxon>
        <taxon>Chordata</taxon>
        <taxon>Craniata</taxon>
        <taxon>Vertebrata</taxon>
        <taxon>Euteleostomi</taxon>
        <taxon>Actinopterygii</taxon>
        <taxon>Neopterygii</taxon>
        <taxon>Teleostei</taxon>
        <taxon>Neoteleostei</taxon>
        <taxon>Acanthomorphata</taxon>
        <taxon>Eupercaria</taxon>
        <taxon>Perciformes</taxon>
        <taxon>Cottioidei</taxon>
        <taxon>Cottales</taxon>
        <taxon>Liparidae</taxon>
        <taxon>Liparis</taxon>
    </lineage>
</organism>
<reference evidence="1 2" key="1">
    <citation type="submission" date="2019-03" db="EMBL/GenBank/DDBJ databases">
        <title>First draft genome of Liparis tanakae, snailfish: a comprehensive survey of snailfish specific genes.</title>
        <authorList>
            <person name="Kim W."/>
            <person name="Song I."/>
            <person name="Jeong J.-H."/>
            <person name="Kim D."/>
            <person name="Kim S."/>
            <person name="Ryu S."/>
            <person name="Song J.Y."/>
            <person name="Lee S.K."/>
        </authorList>
    </citation>
    <scope>NUCLEOTIDE SEQUENCE [LARGE SCALE GENOMIC DNA]</scope>
    <source>
        <tissue evidence="1">Muscle</tissue>
    </source>
</reference>
<evidence type="ECO:0000313" key="2">
    <source>
        <dbReference type="Proteomes" id="UP000314294"/>
    </source>
</evidence>
<keyword evidence="2" id="KW-1185">Reference proteome</keyword>
<accession>A0A4Z2FRF2</accession>
<dbReference type="Proteomes" id="UP000314294">
    <property type="component" value="Unassembled WGS sequence"/>
</dbReference>
<protein>
    <submittedName>
        <fullName evidence="1">Uncharacterized protein</fullName>
    </submittedName>
</protein>
<dbReference type="AlphaFoldDB" id="A0A4Z2FRF2"/>
<comment type="caution">
    <text evidence="1">The sequence shown here is derived from an EMBL/GenBank/DDBJ whole genome shotgun (WGS) entry which is preliminary data.</text>
</comment>
<sequence>MACGEHGGGCTCVAQPFLQQRFELAHVLEAEVQSLEAGDRGLAEIVPVQFPHRQANVSLGKQHKHMNHRYSWKDQVFHQLDKETLTQTRLVGALDPRAAASASSNSLRGILTFQERLLEMFLM</sequence>
<evidence type="ECO:0000313" key="1">
    <source>
        <dbReference type="EMBL" id="TNN43827.1"/>
    </source>
</evidence>
<gene>
    <name evidence="1" type="ORF">EYF80_045993</name>
</gene>
<proteinExistence type="predicted"/>